<keyword evidence="1" id="KW-1133">Transmembrane helix</keyword>
<organism evidence="2 3">
    <name type="scientific">Staphylococcus caprae</name>
    <dbReference type="NCBI Taxonomy" id="29380"/>
    <lineage>
        <taxon>Bacteria</taxon>
        <taxon>Bacillati</taxon>
        <taxon>Bacillota</taxon>
        <taxon>Bacilli</taxon>
        <taxon>Bacillales</taxon>
        <taxon>Staphylococcaceae</taxon>
        <taxon>Staphylococcus</taxon>
    </lineage>
</organism>
<name>A0ABN5W7D4_9STAP</name>
<dbReference type="GeneID" id="58050835"/>
<dbReference type="RefSeq" id="WP_002443584.1">
    <property type="nucleotide sequence ID" value="NZ_AP018585.1"/>
</dbReference>
<feature type="transmembrane region" description="Helical" evidence="1">
    <location>
        <begin position="6"/>
        <end position="26"/>
    </location>
</feature>
<sequence>MLLYLFFTLLIIFAVSTVVLIILLIISKVNKKSIKPYVISTSITLVLTIIFLVLTIFFHHINERNKKEMYPPKTVELKDGSYEVGKDLEPGHYTISSKNNKGYIEIKTVEDWSFEEKFGKDYGTLDNATTPTITTYLMEGDKINLDKAELTTFKPKHQTFTNPISTGVWIVGKDVKPGKYKIYTTFSHDIGGNFKIFNRDGSLDKEYILVGKDSDRPYDTEGAVTLKSGQILILNHMYSVSLEKK</sequence>
<proteinExistence type="predicted"/>
<accession>A0ABN5W7D4</accession>
<evidence type="ECO:0000313" key="3">
    <source>
        <dbReference type="Proteomes" id="UP000274772"/>
    </source>
</evidence>
<gene>
    <name evidence="2" type="ORF">JMUB590_1076</name>
</gene>
<dbReference type="Proteomes" id="UP000274772">
    <property type="component" value="Chromosome"/>
</dbReference>
<keyword evidence="1" id="KW-0812">Transmembrane</keyword>
<evidence type="ECO:0000256" key="1">
    <source>
        <dbReference type="SAM" id="Phobius"/>
    </source>
</evidence>
<dbReference type="EMBL" id="AP018586">
    <property type="protein sequence ID" value="BBD92142.1"/>
    <property type="molecule type" value="Genomic_DNA"/>
</dbReference>
<reference evidence="2 3" key="1">
    <citation type="submission" date="2018-05" db="EMBL/GenBank/DDBJ databases">
        <title>Complete genome sequencing of three human clinical isolates of Staphylococcus caprae reveals virulence factors similar to those of S. epidermidis and S. capitis.</title>
        <authorList>
            <person name="Watanabe S."/>
            <person name="Cui L."/>
        </authorList>
    </citation>
    <scope>NUCLEOTIDE SEQUENCE [LARGE SCALE GENOMIC DNA]</scope>
    <source>
        <strain evidence="2 3">JMUB590</strain>
    </source>
</reference>
<feature type="transmembrane region" description="Helical" evidence="1">
    <location>
        <begin position="38"/>
        <end position="58"/>
    </location>
</feature>
<evidence type="ECO:0000313" key="2">
    <source>
        <dbReference type="EMBL" id="BBD92142.1"/>
    </source>
</evidence>
<keyword evidence="1" id="KW-0472">Membrane</keyword>
<keyword evidence="3" id="KW-1185">Reference proteome</keyword>
<protein>
    <submittedName>
        <fullName evidence="2">Uncharacterized protein</fullName>
    </submittedName>
</protein>